<accession>A0AA40BU48</accession>
<dbReference type="Pfam" id="PF06985">
    <property type="entry name" value="HET"/>
    <property type="match status" value="1"/>
</dbReference>
<dbReference type="PANTHER" id="PTHR24148">
    <property type="entry name" value="ANKYRIN REPEAT DOMAIN-CONTAINING PROTEIN 39 HOMOLOG-RELATED"/>
    <property type="match status" value="1"/>
</dbReference>
<dbReference type="InterPro" id="IPR052895">
    <property type="entry name" value="HetReg/Transcr_Mod"/>
</dbReference>
<gene>
    <name evidence="2" type="ORF">B0T14DRAFT_413955</name>
</gene>
<name>A0AA40BU48_9PEZI</name>
<dbReference type="Proteomes" id="UP001175000">
    <property type="component" value="Unassembled WGS sequence"/>
</dbReference>
<dbReference type="EMBL" id="JAULSU010000006">
    <property type="protein sequence ID" value="KAK0613717.1"/>
    <property type="molecule type" value="Genomic_DNA"/>
</dbReference>
<protein>
    <submittedName>
        <fullName evidence="2">Heterokaryon incompatibility</fullName>
    </submittedName>
</protein>
<evidence type="ECO:0000313" key="2">
    <source>
        <dbReference type="EMBL" id="KAK0613717.1"/>
    </source>
</evidence>
<feature type="non-terminal residue" evidence="2">
    <location>
        <position position="1"/>
    </location>
</feature>
<comment type="caution">
    <text evidence="2">The sequence shown here is derived from an EMBL/GenBank/DDBJ whole genome shotgun (WGS) entry which is preliminary data.</text>
</comment>
<dbReference type="PANTHER" id="PTHR24148:SF81">
    <property type="entry name" value="HETEROKARYON INCOMPATIBILITY DOMAIN-CONTAINING PROTEIN"/>
    <property type="match status" value="1"/>
</dbReference>
<evidence type="ECO:0000313" key="3">
    <source>
        <dbReference type="Proteomes" id="UP001175000"/>
    </source>
</evidence>
<keyword evidence="3" id="KW-1185">Reference proteome</keyword>
<organism evidence="2 3">
    <name type="scientific">Immersiella caudata</name>
    <dbReference type="NCBI Taxonomy" id="314043"/>
    <lineage>
        <taxon>Eukaryota</taxon>
        <taxon>Fungi</taxon>
        <taxon>Dikarya</taxon>
        <taxon>Ascomycota</taxon>
        <taxon>Pezizomycotina</taxon>
        <taxon>Sordariomycetes</taxon>
        <taxon>Sordariomycetidae</taxon>
        <taxon>Sordariales</taxon>
        <taxon>Lasiosphaeriaceae</taxon>
        <taxon>Immersiella</taxon>
    </lineage>
</organism>
<reference evidence="2" key="1">
    <citation type="submission" date="2023-06" db="EMBL/GenBank/DDBJ databases">
        <title>Genome-scale phylogeny and comparative genomics of the fungal order Sordariales.</title>
        <authorList>
            <consortium name="Lawrence Berkeley National Laboratory"/>
            <person name="Hensen N."/>
            <person name="Bonometti L."/>
            <person name="Westerberg I."/>
            <person name="Brannstrom I.O."/>
            <person name="Guillou S."/>
            <person name="Cros-Aarteil S."/>
            <person name="Calhoun S."/>
            <person name="Haridas S."/>
            <person name="Kuo A."/>
            <person name="Mondo S."/>
            <person name="Pangilinan J."/>
            <person name="Riley R."/>
            <person name="Labutti K."/>
            <person name="Andreopoulos B."/>
            <person name="Lipzen A."/>
            <person name="Chen C."/>
            <person name="Yanf M."/>
            <person name="Daum C."/>
            <person name="Ng V."/>
            <person name="Clum A."/>
            <person name="Steindorff A."/>
            <person name="Ohm R."/>
            <person name="Martin F."/>
            <person name="Silar P."/>
            <person name="Natvig D."/>
            <person name="Lalanne C."/>
            <person name="Gautier V."/>
            <person name="Ament-Velasquez S.L."/>
            <person name="Kruys A."/>
            <person name="Hutchinson M.I."/>
            <person name="Powell A.J."/>
            <person name="Barry K."/>
            <person name="Miller A.N."/>
            <person name="Grigoriev I.V."/>
            <person name="Debuchy R."/>
            <person name="Gladieux P."/>
            <person name="Thoren M.H."/>
            <person name="Johannesson H."/>
        </authorList>
    </citation>
    <scope>NUCLEOTIDE SEQUENCE</scope>
    <source>
        <strain evidence="2">CBS 606.72</strain>
    </source>
</reference>
<sequence length="161" mass="18864">PEYVALSYTWRASRPEDEVLHEITFSDRYRKKITRNLLLAMRMLRHLGHLTVWIDQLSINQEDLGERGEQVRSMAQIYSRASKVVIYLGEENETSLAALKCLPEALRFIQQCREAEAEGRDPKLIPGLRLGRDALEAWMGIYDYPWFKRVWVVQETLLAKQ</sequence>
<feature type="domain" description="Heterokaryon incompatibility" evidence="1">
    <location>
        <begin position="3"/>
        <end position="155"/>
    </location>
</feature>
<proteinExistence type="predicted"/>
<dbReference type="AlphaFoldDB" id="A0AA40BU48"/>
<dbReference type="InterPro" id="IPR010730">
    <property type="entry name" value="HET"/>
</dbReference>
<evidence type="ECO:0000259" key="1">
    <source>
        <dbReference type="Pfam" id="PF06985"/>
    </source>
</evidence>
<feature type="non-terminal residue" evidence="2">
    <location>
        <position position="161"/>
    </location>
</feature>